<feature type="domain" description="EamA" evidence="2">
    <location>
        <begin position="7"/>
        <end position="130"/>
    </location>
</feature>
<feature type="transmembrane region" description="Helical" evidence="1">
    <location>
        <begin position="114"/>
        <end position="131"/>
    </location>
</feature>
<gene>
    <name evidence="3" type="ORF">PFRI_33040</name>
</gene>
<name>A0A1L9NTG1_9RHOB</name>
<comment type="caution">
    <text evidence="3">The sequence shown here is derived from an EMBL/GenBank/DDBJ whole genome shotgun (WGS) entry which is preliminary data.</text>
</comment>
<feature type="transmembrane region" description="Helical" evidence="1">
    <location>
        <begin position="88"/>
        <end position="108"/>
    </location>
</feature>
<proteinExistence type="predicted"/>
<feature type="domain" description="EamA" evidence="2">
    <location>
        <begin position="145"/>
        <end position="276"/>
    </location>
</feature>
<feature type="transmembrane region" description="Helical" evidence="1">
    <location>
        <begin position="143"/>
        <end position="160"/>
    </location>
</feature>
<keyword evidence="4" id="KW-1185">Reference proteome</keyword>
<dbReference type="EMBL" id="MLCB01000180">
    <property type="protein sequence ID" value="OJI92473.1"/>
    <property type="molecule type" value="Genomic_DNA"/>
</dbReference>
<dbReference type="GO" id="GO:0016020">
    <property type="term" value="C:membrane"/>
    <property type="evidence" value="ECO:0007669"/>
    <property type="project" value="InterPro"/>
</dbReference>
<dbReference type="OrthoDB" id="9783707at2"/>
<dbReference type="InterPro" id="IPR037185">
    <property type="entry name" value="EmrE-like"/>
</dbReference>
<feature type="transmembrane region" description="Helical" evidence="1">
    <location>
        <begin position="58"/>
        <end position="76"/>
    </location>
</feature>
<dbReference type="AlphaFoldDB" id="A0A1L9NTG1"/>
<dbReference type="SUPFAM" id="SSF103481">
    <property type="entry name" value="Multidrug resistance efflux transporter EmrE"/>
    <property type="match status" value="2"/>
</dbReference>
<reference evidence="3 4" key="1">
    <citation type="submission" date="2016-10" db="EMBL/GenBank/DDBJ databases">
        <title>Genome sequence of Planktotalea frisia SH6-1.</title>
        <authorList>
            <person name="Poehlein A."/>
            <person name="Bakenhus I."/>
            <person name="Voget S."/>
            <person name="Brinkhoff T."/>
            <person name="Simon M."/>
        </authorList>
    </citation>
    <scope>NUCLEOTIDE SEQUENCE [LARGE SCALE GENOMIC DNA]</scope>
    <source>
        <strain evidence="3 4">SH6-1</strain>
    </source>
</reference>
<dbReference type="STRING" id="696762.PFRI_33040"/>
<evidence type="ECO:0000313" key="3">
    <source>
        <dbReference type="EMBL" id="OJI92473.1"/>
    </source>
</evidence>
<dbReference type="Gene3D" id="1.10.3730.20">
    <property type="match status" value="2"/>
</dbReference>
<keyword evidence="1" id="KW-0812">Transmembrane</keyword>
<dbReference type="InterPro" id="IPR000620">
    <property type="entry name" value="EamA_dom"/>
</dbReference>
<feature type="transmembrane region" description="Helical" evidence="1">
    <location>
        <begin position="6"/>
        <end position="23"/>
    </location>
</feature>
<accession>A0A1L9NTG1</accession>
<dbReference type="RefSeq" id="WP_072631811.1">
    <property type="nucleotide sequence ID" value="NZ_MLCB01000180.1"/>
</dbReference>
<feature type="transmembrane region" description="Helical" evidence="1">
    <location>
        <begin position="172"/>
        <end position="194"/>
    </location>
</feature>
<feature type="transmembrane region" description="Helical" evidence="1">
    <location>
        <begin position="232"/>
        <end position="253"/>
    </location>
</feature>
<evidence type="ECO:0000259" key="2">
    <source>
        <dbReference type="Pfam" id="PF00892"/>
    </source>
</evidence>
<dbReference type="Pfam" id="PF00892">
    <property type="entry name" value="EamA"/>
    <property type="match status" value="2"/>
</dbReference>
<keyword evidence="1" id="KW-0472">Membrane</keyword>
<keyword evidence="1" id="KW-1133">Transmembrane helix</keyword>
<evidence type="ECO:0000256" key="1">
    <source>
        <dbReference type="SAM" id="Phobius"/>
    </source>
</evidence>
<dbReference type="Proteomes" id="UP000184514">
    <property type="component" value="Unassembled WGS sequence"/>
</dbReference>
<feature type="transmembrane region" description="Helical" evidence="1">
    <location>
        <begin position="206"/>
        <end position="226"/>
    </location>
</feature>
<feature type="transmembrane region" description="Helical" evidence="1">
    <location>
        <begin position="30"/>
        <end position="52"/>
    </location>
</feature>
<organism evidence="3 4">
    <name type="scientific">Planktotalea frisia</name>
    <dbReference type="NCBI Taxonomy" id="696762"/>
    <lineage>
        <taxon>Bacteria</taxon>
        <taxon>Pseudomonadati</taxon>
        <taxon>Pseudomonadota</taxon>
        <taxon>Alphaproteobacteria</taxon>
        <taxon>Rhodobacterales</taxon>
        <taxon>Paracoccaceae</taxon>
        <taxon>Planktotalea</taxon>
    </lineage>
</organism>
<sequence>MSAFVFFAVLAAALLHASWNALIKSGGNKFTSMLIMTVLQGAFGGVIALFSALPASEVWPWLLVSALFHSGYKLFLSYAYEQGDLSRVYPIARGAAPMIVLALSGFLLSDLLDPLEVVGVLILGLGILFMARGAFANGESLRLVPFAFGSALMTAGYSIVDGLGARVAGDAALYVAWMFFLDALIFTPVCVALRGRGVLRSERQDWSIGAGAAAGSYAAYAIVVWAMTQAPIALVTALRETSILFAVLIGWWIMGDKMDRGKAVAASLIVIGVALTRI</sequence>
<protein>
    <submittedName>
        <fullName evidence="3">EamA-like transporter family protein</fullName>
    </submittedName>
</protein>
<evidence type="ECO:0000313" key="4">
    <source>
        <dbReference type="Proteomes" id="UP000184514"/>
    </source>
</evidence>